<accession>A0A1H2DQU1</accession>
<dbReference type="EMBL" id="FNLM01000018">
    <property type="protein sequence ID" value="SDT85229.1"/>
    <property type="molecule type" value="Genomic_DNA"/>
</dbReference>
<dbReference type="Proteomes" id="UP000183180">
    <property type="component" value="Unassembled WGS sequence"/>
</dbReference>
<evidence type="ECO:0000313" key="1">
    <source>
        <dbReference type="EMBL" id="SDT85229.1"/>
    </source>
</evidence>
<gene>
    <name evidence="1" type="ORF">SAMN04488548_1183</name>
</gene>
<dbReference type="AlphaFoldDB" id="A0A1H2DQU1"/>
<reference evidence="1 2" key="1">
    <citation type="submission" date="2016-10" db="EMBL/GenBank/DDBJ databases">
        <authorList>
            <person name="de Groot N.N."/>
        </authorList>
    </citation>
    <scope>NUCLEOTIDE SEQUENCE [LARGE SCALE GENOMIC DNA]</scope>
    <source>
        <strain evidence="1 2">DSM 44215</strain>
    </source>
</reference>
<protein>
    <submittedName>
        <fullName evidence="1">Uncharacterized protein</fullName>
    </submittedName>
</protein>
<sequence length="71" mass="7765">MSPTTAIDLEAREFSVNVLSGRDCPLNAELFPAQAEAQVYADARNTGYLHTGAMICVHEWRLEQARAGNDA</sequence>
<dbReference type="RefSeq" id="WP_074848242.1">
    <property type="nucleotide sequence ID" value="NZ_FNLM01000018.1"/>
</dbReference>
<name>A0A1H2DQU1_9ACTN</name>
<evidence type="ECO:0000313" key="2">
    <source>
        <dbReference type="Proteomes" id="UP000183180"/>
    </source>
</evidence>
<proteinExistence type="predicted"/>
<organism evidence="1 2">
    <name type="scientific">Gordonia westfalica</name>
    <dbReference type="NCBI Taxonomy" id="158898"/>
    <lineage>
        <taxon>Bacteria</taxon>
        <taxon>Bacillati</taxon>
        <taxon>Actinomycetota</taxon>
        <taxon>Actinomycetes</taxon>
        <taxon>Mycobacteriales</taxon>
        <taxon>Gordoniaceae</taxon>
        <taxon>Gordonia</taxon>
    </lineage>
</organism>